<dbReference type="AlphaFoldDB" id="D8IV20"/>
<feature type="domain" description="Phage spike trimer" evidence="1">
    <location>
        <begin position="125"/>
        <end position="162"/>
    </location>
</feature>
<dbReference type="InterPro" id="IPR040629">
    <property type="entry name" value="Phage_spike"/>
</dbReference>
<evidence type="ECO:0000313" key="3">
    <source>
        <dbReference type="Proteomes" id="UP000000329"/>
    </source>
</evidence>
<dbReference type="GeneID" id="29393685"/>
<dbReference type="Gene3D" id="2.40.50.230">
    <property type="entry name" value="Gp5 N-terminal domain"/>
    <property type="match status" value="1"/>
</dbReference>
<dbReference type="Gene3D" id="6.20.150.10">
    <property type="match status" value="1"/>
</dbReference>
<sequence length="197" mass="20268">MTALGVSYKQGVVCASKPGFARVRFDDMEGLQSAWLPVVHPKTLQDQVLWTLDVGEHVACLMDGHMEDGCILGALYSSASPPPSDSPDKLRLQFKDGGHLEYDRSSGAMQVLCKGAVSVEAAGAVTVKAPSVLLDTPQATCTGTLTVQGQLTYQGGMAGSGGGASAAVIRGNVSVQGNVQASGTVMDAGGNSNHHSH</sequence>
<accession>D8IV20</accession>
<dbReference type="eggNOG" id="COG4540">
    <property type="taxonomic scope" value="Bacteria"/>
</dbReference>
<proteinExistence type="predicted"/>
<dbReference type="NCBIfam" id="TIGR01644">
    <property type="entry name" value="phage_P2_V"/>
    <property type="match status" value="1"/>
</dbReference>
<dbReference type="InterPro" id="IPR013046">
    <property type="entry name" value="GpV/Gp45"/>
</dbReference>
<evidence type="ECO:0000259" key="1">
    <source>
        <dbReference type="Pfam" id="PF18715"/>
    </source>
</evidence>
<dbReference type="Proteomes" id="UP000000329">
    <property type="component" value="Chromosome"/>
</dbReference>
<dbReference type="HOGENOM" id="CLU_088884_3_0_4"/>
<name>D8IV20_HERSS</name>
<dbReference type="OrthoDB" id="4931325at2"/>
<keyword evidence="3" id="KW-1185">Reference proteome</keyword>
<protein>
    <submittedName>
        <fullName evidence="2">Bacteriophage baseplate assembly (GpV) protein</fullName>
    </submittedName>
</protein>
<dbReference type="Pfam" id="PF18715">
    <property type="entry name" value="Phage_spike"/>
    <property type="match status" value="1"/>
</dbReference>
<reference evidence="2 3" key="1">
    <citation type="submission" date="2010-04" db="EMBL/GenBank/DDBJ databases">
        <title>The genome of Herbaspirillum seropedicae SmR1, an endophytic, nitrogen-fixing, plant-growth promoting beta-Proteobacteria.</title>
        <authorList>
            <person name="Pedrosa F.O."/>
            <person name="Monteiro R.A."/>
            <person name="Wassem R."/>
            <person name="Cruz L.M."/>
            <person name="Ayub R.A."/>
            <person name="Colauto N.B."/>
            <person name="Fernandez M.A."/>
            <person name="Fungaro M.H.P."/>
            <person name="Grisard E.C."/>
            <person name="Hungria M."/>
            <person name="Madeira H.M.F."/>
            <person name="Nodari R.O."/>
            <person name="Osaku C.A."/>
            <person name="Petzl-Erler M.L."/>
            <person name="Terenzi H."/>
            <person name="Vieira L.G.E."/>
            <person name="Almeida M.I.M."/>
            <person name="Alves L.R."/>
            <person name="Arantes O.M.N."/>
            <person name="Balsanelli E."/>
            <person name="Barcellos F.G."/>
            <person name="Baura V.A."/>
            <person name="Binde D.R."/>
            <person name="Campo R.J."/>
            <person name="Chubatsu L.S."/>
            <person name="Chueire L.M.O."/>
            <person name="Ciferri R.R."/>
            <person name="Correa L.C."/>
            <person name="da Conceicao Silva J.L."/>
            <person name="Dabul A.N.G."/>
            <person name="Dambros B.P."/>
            <person name="Faoro H."/>
            <person name="Favetti A."/>
            <person name="Friedermann G."/>
            <person name="Furlaneto M.C."/>
            <person name="Gasques L.S."/>
            <person name="Gimenes C.C.T."/>
            <person name="Gioppo N.M.R."/>
            <person name="Glienke-Blanco C."/>
            <person name="Godoy L.P."/>
            <person name="Guerra M.P."/>
            <person name="Karp S."/>
            <person name="Kava-Cordeiro V."/>
            <person name="Margarido V.P."/>
            <person name="Mathioni S.M."/>
            <person name="Menck-Soares M.A."/>
            <person name="Murace N.K."/>
            <person name="Nicolas M.F."/>
            <person name="Oliveira C.E.C."/>
            <person name="Pagnan N.A.B."/>
            <person name="Pamphile J.A."/>
            <person name="Patussi E.V."/>
            <person name="Pereira L.F.P."/>
            <person name="Pereira-Ferrari L."/>
            <person name="Pinto F.G.S."/>
            <person name="Precoma C."/>
            <person name="Prioli A.J."/>
            <person name="Prioli S.M.A.P."/>
            <person name="Raittz R.T."/>
            <person name="Ramos H.J.O."/>
            <person name="Ribeiro E.M.S.F."/>
            <person name="Rigo L.U."/>
            <person name="Rocha C.L.M.S.C."/>
            <person name="Rocha S.N."/>
            <person name="Santos K."/>
            <person name="Satori D."/>
            <person name="Silva A.G."/>
            <person name="Simao R.C.G."/>
            <person name="Soares M.A.M."/>
            <person name="Souza E.M."/>
            <person name="Steffens M.B.R."/>
            <person name="Steindel M."/>
            <person name="Tadra-Sfeir M.Z."/>
            <person name="Takahashi E.K."/>
            <person name="Torres R.A."/>
            <person name="Valle J.S."/>
            <person name="Vernal J.I."/>
            <person name="Vilas-Boas L.A."/>
            <person name="Watanabe M.A.E."/>
            <person name="Weiss V.A."/>
            <person name="Yates M.A."/>
            <person name="Souza E.M."/>
        </authorList>
    </citation>
    <scope>NUCLEOTIDE SEQUENCE [LARGE SCALE GENOMIC DNA]</scope>
    <source>
        <strain evidence="2 3">SmR1</strain>
    </source>
</reference>
<evidence type="ECO:0000313" key="2">
    <source>
        <dbReference type="EMBL" id="ADJ61739.1"/>
    </source>
</evidence>
<dbReference type="STRING" id="757424.Hsero_0213"/>
<dbReference type="InterPro" id="IPR037026">
    <property type="entry name" value="Vgr_OB-fold_dom_sf"/>
</dbReference>
<gene>
    <name evidence="2" type="ordered locus">Hsero_0213</name>
</gene>
<dbReference type="RefSeq" id="WP_013232261.1">
    <property type="nucleotide sequence ID" value="NC_014323.1"/>
</dbReference>
<dbReference type="KEGG" id="hse:Hsero_0213"/>
<dbReference type="EMBL" id="CP002039">
    <property type="protein sequence ID" value="ADJ61739.1"/>
    <property type="molecule type" value="Genomic_DNA"/>
</dbReference>
<organism evidence="2 3">
    <name type="scientific">Herbaspirillum seropedicae (strain SmR1)</name>
    <dbReference type="NCBI Taxonomy" id="757424"/>
    <lineage>
        <taxon>Bacteria</taxon>
        <taxon>Pseudomonadati</taxon>
        <taxon>Pseudomonadota</taxon>
        <taxon>Betaproteobacteria</taxon>
        <taxon>Burkholderiales</taxon>
        <taxon>Oxalobacteraceae</taxon>
        <taxon>Herbaspirillum</taxon>
    </lineage>
</organism>